<comment type="caution">
    <text evidence="2">The sequence shown here is derived from an EMBL/GenBank/DDBJ whole genome shotgun (WGS) entry which is preliminary data.</text>
</comment>
<dbReference type="AlphaFoldDB" id="A0A7J5XJ00"/>
<name>A0A7J5XJ00_DISMA</name>
<feature type="region of interest" description="Disordered" evidence="1">
    <location>
        <begin position="1"/>
        <end position="32"/>
    </location>
</feature>
<evidence type="ECO:0000313" key="2">
    <source>
        <dbReference type="EMBL" id="KAF3836168.1"/>
    </source>
</evidence>
<evidence type="ECO:0000313" key="3">
    <source>
        <dbReference type="Proteomes" id="UP000518266"/>
    </source>
</evidence>
<gene>
    <name evidence="2" type="ORF">F7725_028726</name>
</gene>
<keyword evidence="3" id="KW-1185">Reference proteome</keyword>
<sequence>MELQFHGKSSLSDTLRVDGDDFTAPASHQEDPVQTLKENLQELHYSSLKDTVFVSSSVTGWSGHVEQNQVGSLRLVDHHLVQLHSRVSYDHVGVALAVAVALREQLLLGPGHVNPVEPAFRLVVYRGSGRVASASASETSAPSLESSHSVQSQVVEEHLEIFLHLDAVVIHLGHAVLVGGETVHILSHKQGMMGCRGLPHRLWIGLWVIGLPPGAGPGHQDGVVLHPPSPADWM</sequence>
<reference evidence="2 3" key="1">
    <citation type="submission" date="2020-03" db="EMBL/GenBank/DDBJ databases">
        <title>Dissostichus mawsoni Genome sequencing and assembly.</title>
        <authorList>
            <person name="Park H."/>
        </authorList>
    </citation>
    <scope>NUCLEOTIDE SEQUENCE [LARGE SCALE GENOMIC DNA]</scope>
    <source>
        <strain evidence="2">DM0001</strain>
        <tissue evidence="2">Muscle</tissue>
    </source>
</reference>
<proteinExistence type="predicted"/>
<organism evidence="2 3">
    <name type="scientific">Dissostichus mawsoni</name>
    <name type="common">Antarctic cod</name>
    <dbReference type="NCBI Taxonomy" id="36200"/>
    <lineage>
        <taxon>Eukaryota</taxon>
        <taxon>Metazoa</taxon>
        <taxon>Chordata</taxon>
        <taxon>Craniata</taxon>
        <taxon>Vertebrata</taxon>
        <taxon>Euteleostomi</taxon>
        <taxon>Actinopterygii</taxon>
        <taxon>Neopterygii</taxon>
        <taxon>Teleostei</taxon>
        <taxon>Neoteleostei</taxon>
        <taxon>Acanthomorphata</taxon>
        <taxon>Eupercaria</taxon>
        <taxon>Perciformes</taxon>
        <taxon>Notothenioidei</taxon>
        <taxon>Nototheniidae</taxon>
        <taxon>Dissostichus</taxon>
    </lineage>
</organism>
<feature type="non-terminal residue" evidence="2">
    <location>
        <position position="234"/>
    </location>
</feature>
<evidence type="ECO:0000256" key="1">
    <source>
        <dbReference type="SAM" id="MobiDB-lite"/>
    </source>
</evidence>
<protein>
    <submittedName>
        <fullName evidence="2">Uncharacterized protein</fullName>
    </submittedName>
</protein>
<dbReference type="Proteomes" id="UP000518266">
    <property type="component" value="Unassembled WGS sequence"/>
</dbReference>
<dbReference type="EMBL" id="JAAKFY010000024">
    <property type="protein sequence ID" value="KAF3836168.1"/>
    <property type="molecule type" value="Genomic_DNA"/>
</dbReference>
<accession>A0A7J5XJ00</accession>